<comment type="pathway">
    <text evidence="6 9">Amino-acid biosynthesis; L-lysine biosynthesis via DAP pathway; L-lysine from DL-2,6-diaminopimelate: step 1/1.</text>
</comment>
<evidence type="ECO:0000256" key="8">
    <source>
        <dbReference type="PIRSR" id="PIRSR600183-50"/>
    </source>
</evidence>
<feature type="active site" description="Proton donor" evidence="8">
    <location>
        <position position="373"/>
    </location>
</feature>
<dbReference type="UniPathway" id="UPA00034">
    <property type="reaction ID" value="UER00027"/>
</dbReference>
<evidence type="ECO:0000256" key="1">
    <source>
        <dbReference type="ARBA" id="ARBA00001933"/>
    </source>
</evidence>
<comment type="caution">
    <text evidence="12">The sequence shown here is derived from an EMBL/GenBank/DDBJ whole genome shotgun (WGS) entry which is preliminary data.</text>
</comment>
<proteinExistence type="inferred from homology"/>
<keyword evidence="3 6" id="KW-0663">Pyridoxal phosphate</keyword>
<name>A0A2U1T9H0_9CORY</name>
<evidence type="ECO:0000259" key="11">
    <source>
        <dbReference type="Pfam" id="PF02784"/>
    </source>
</evidence>
<evidence type="ECO:0000256" key="2">
    <source>
        <dbReference type="ARBA" id="ARBA00022793"/>
    </source>
</evidence>
<feature type="binding site" evidence="6">
    <location>
        <position position="403"/>
    </location>
    <ligand>
        <name>substrate</name>
    </ligand>
</feature>
<evidence type="ECO:0000256" key="3">
    <source>
        <dbReference type="ARBA" id="ARBA00022898"/>
    </source>
</evidence>
<dbReference type="SUPFAM" id="SSF50621">
    <property type="entry name" value="Alanine racemase C-terminal domain-like"/>
    <property type="match status" value="1"/>
</dbReference>
<dbReference type="Pfam" id="PF02784">
    <property type="entry name" value="Orn_Arg_deC_N"/>
    <property type="match status" value="1"/>
</dbReference>
<dbReference type="InterPro" id="IPR022644">
    <property type="entry name" value="De-COase2_N"/>
</dbReference>
<feature type="binding site" evidence="6">
    <location>
        <position position="342"/>
    </location>
    <ligand>
        <name>substrate</name>
    </ligand>
</feature>
<evidence type="ECO:0000313" key="13">
    <source>
        <dbReference type="Proteomes" id="UP000244989"/>
    </source>
</evidence>
<dbReference type="InterPro" id="IPR029066">
    <property type="entry name" value="PLP-binding_barrel"/>
</dbReference>
<dbReference type="Pfam" id="PF00278">
    <property type="entry name" value="Orn_DAP_Arg_deC"/>
    <property type="match status" value="1"/>
</dbReference>
<evidence type="ECO:0000256" key="7">
    <source>
        <dbReference type="NCBIfam" id="TIGR01048"/>
    </source>
</evidence>
<dbReference type="GO" id="GO:0008836">
    <property type="term" value="F:diaminopimelate decarboxylase activity"/>
    <property type="evidence" value="ECO:0007669"/>
    <property type="project" value="UniProtKB-UniRule"/>
</dbReference>
<keyword evidence="2 6" id="KW-0210">Decarboxylase</keyword>
<comment type="subunit">
    <text evidence="6">Homodimer.</text>
</comment>
<accession>A0A2U1T9H0</accession>
<dbReference type="Gene3D" id="2.40.37.10">
    <property type="entry name" value="Lyase, Ornithine Decarboxylase, Chain A, domain 1"/>
    <property type="match status" value="1"/>
</dbReference>
<dbReference type="EC" id="4.1.1.20" evidence="6 7"/>
<dbReference type="Gene3D" id="3.20.20.10">
    <property type="entry name" value="Alanine racemase"/>
    <property type="match status" value="1"/>
</dbReference>
<dbReference type="OrthoDB" id="9802241at2"/>
<keyword evidence="4 6" id="KW-0457">Lysine biosynthesis</keyword>
<evidence type="ECO:0000256" key="6">
    <source>
        <dbReference type="HAMAP-Rule" id="MF_02120"/>
    </source>
</evidence>
<dbReference type="InterPro" id="IPR000183">
    <property type="entry name" value="Orn/DAP/Arg_de-COase"/>
</dbReference>
<sequence>MPEYSFNDLPAHVWPQTATRDDDGVVHIGGVALTELAARYGTPLFVVDEADFRARCRAMAAAFHGAANVHYASKAFLTRTIARWVKEEGLSLDVASGNELAVALRAGFPAARITAHGNNKSTQFLRTCVEEKVGHVVLDNHGELAALADIAAEAGVRQPVMVRVKPGVEAHTNEMIATAHEDQKFGFSLADGAAWNAVTAVVDSPHLELVGLHCHIGSQIFDAGGFNLAAARVLELYGRVHDELDVRLPELDLGGGYGIAYTADQQPLDVEALAREMLEAVREHAEDAGIEAPTVLVEPGRAIVGPSTVTVYTVGFNKTISTSETDTRRYVAVDGGMSDNIRPALYGAQYDARLVNRRAAGKLTATRVVGSHCESGDILISDEDYPDDLTTGDLLAVANTGAYGYAMASNYNLFTRPAVVTVCDGEVTTMLRRETVDDLLSLEDGEF</sequence>
<dbReference type="PANTHER" id="PTHR43727:SF2">
    <property type="entry name" value="GROUP IV DECARBOXYLASE"/>
    <property type="match status" value="1"/>
</dbReference>
<comment type="cofactor">
    <cofactor evidence="1 6 8 9">
        <name>pyridoxal 5'-phosphate</name>
        <dbReference type="ChEBI" id="CHEBI:597326"/>
    </cofactor>
</comment>
<evidence type="ECO:0000256" key="5">
    <source>
        <dbReference type="ARBA" id="ARBA00023239"/>
    </source>
</evidence>
<feature type="binding site" evidence="6">
    <location>
        <position position="256"/>
    </location>
    <ligand>
        <name>pyridoxal 5'-phosphate</name>
        <dbReference type="ChEBI" id="CHEBI:597326"/>
    </ligand>
</feature>
<comment type="similarity">
    <text evidence="6">Belongs to the Orn/Lys/Arg decarboxylase class-II family. LysA subfamily.</text>
</comment>
<dbReference type="RefSeq" id="WP_108431743.1">
    <property type="nucleotide sequence ID" value="NZ_CP026947.1"/>
</dbReference>
<dbReference type="InterPro" id="IPR022643">
    <property type="entry name" value="De-COase2_C"/>
</dbReference>
<dbReference type="InterPro" id="IPR009006">
    <property type="entry name" value="Ala_racemase/Decarboxylase_C"/>
</dbReference>
<dbReference type="CDD" id="cd06828">
    <property type="entry name" value="PLPDE_III_DapDC"/>
    <property type="match status" value="1"/>
</dbReference>
<dbReference type="InterPro" id="IPR022653">
    <property type="entry name" value="De-COase2_pyr-phos_BS"/>
</dbReference>
<organism evidence="12 13">
    <name type="scientific">Corynebacterium yudongzhengii</name>
    <dbReference type="NCBI Taxonomy" id="2080740"/>
    <lineage>
        <taxon>Bacteria</taxon>
        <taxon>Bacillati</taxon>
        <taxon>Actinomycetota</taxon>
        <taxon>Actinomycetes</taxon>
        <taxon>Mycobacteriales</taxon>
        <taxon>Corynebacteriaceae</taxon>
        <taxon>Corynebacterium</taxon>
    </lineage>
</organism>
<evidence type="ECO:0000313" key="12">
    <source>
        <dbReference type="EMBL" id="PWC02632.1"/>
    </source>
</evidence>
<dbReference type="GO" id="GO:0030170">
    <property type="term" value="F:pyridoxal phosphate binding"/>
    <property type="evidence" value="ECO:0007669"/>
    <property type="project" value="UniProtKB-UniRule"/>
</dbReference>
<feature type="modified residue" description="N6-(pyridoxal phosphate)lysine" evidence="6 8">
    <location>
        <position position="74"/>
    </location>
</feature>
<dbReference type="PRINTS" id="PR01179">
    <property type="entry name" value="ODADCRBXLASE"/>
</dbReference>
<dbReference type="EMBL" id="QEEZ01000002">
    <property type="protein sequence ID" value="PWC02632.1"/>
    <property type="molecule type" value="Genomic_DNA"/>
</dbReference>
<feature type="binding site" evidence="6">
    <location>
        <position position="301"/>
    </location>
    <ligand>
        <name>substrate</name>
    </ligand>
</feature>
<feature type="binding site" evidence="6">
    <location>
        <position position="374"/>
    </location>
    <ligand>
        <name>substrate</name>
    </ligand>
</feature>
<evidence type="ECO:0000256" key="9">
    <source>
        <dbReference type="RuleBase" id="RU003738"/>
    </source>
</evidence>
<dbReference type="InterPro" id="IPR002986">
    <property type="entry name" value="DAP_deCOOHase_LysA"/>
</dbReference>
<dbReference type="PRINTS" id="PR01181">
    <property type="entry name" value="DAPDCRBXLASE"/>
</dbReference>
<keyword evidence="6" id="KW-0028">Amino-acid biosynthesis</keyword>
<dbReference type="FunFam" id="3.20.20.10:FF:000003">
    <property type="entry name" value="Diaminopimelate decarboxylase"/>
    <property type="match status" value="1"/>
</dbReference>
<evidence type="ECO:0000259" key="10">
    <source>
        <dbReference type="Pfam" id="PF00278"/>
    </source>
</evidence>
<reference evidence="13" key="1">
    <citation type="submission" date="2018-04" db="EMBL/GenBank/DDBJ databases">
        <authorList>
            <person name="Liu S."/>
            <person name="Wang Z."/>
            <person name="Li J."/>
        </authorList>
    </citation>
    <scope>NUCLEOTIDE SEQUENCE [LARGE SCALE GENOMIC DNA]</scope>
    <source>
        <strain evidence="13">2189</strain>
    </source>
</reference>
<comment type="catalytic activity">
    <reaction evidence="6 9">
        <text>meso-2,6-diaminopimelate + H(+) = L-lysine + CO2</text>
        <dbReference type="Rhea" id="RHEA:15101"/>
        <dbReference type="ChEBI" id="CHEBI:15378"/>
        <dbReference type="ChEBI" id="CHEBI:16526"/>
        <dbReference type="ChEBI" id="CHEBI:32551"/>
        <dbReference type="ChEBI" id="CHEBI:57791"/>
        <dbReference type="EC" id="4.1.1.20"/>
    </reaction>
</comment>
<dbReference type="KEGG" id="cyz:C3B44_06945"/>
<dbReference type="PANTHER" id="PTHR43727">
    <property type="entry name" value="DIAMINOPIMELATE DECARBOXYLASE"/>
    <property type="match status" value="1"/>
</dbReference>
<dbReference type="SUPFAM" id="SSF51419">
    <property type="entry name" value="PLP-binding barrel"/>
    <property type="match status" value="1"/>
</dbReference>
<comment type="function">
    <text evidence="6">Specifically catalyzes the decarboxylation of meso-diaminopimelate (meso-DAP) to L-lysine.</text>
</comment>
<dbReference type="AlphaFoldDB" id="A0A2U1T9H0"/>
<keyword evidence="5 6" id="KW-0456">Lyase</keyword>
<protein>
    <recommendedName>
        <fullName evidence="6 7">Diaminopimelate decarboxylase</fullName>
        <shortName evidence="6">DAP decarboxylase</shortName>
        <shortName evidence="6">DAPDC</shortName>
        <ecNumber evidence="6 7">4.1.1.20</ecNumber>
    </recommendedName>
</protein>
<gene>
    <name evidence="6 12" type="primary">lysA</name>
    <name evidence="12" type="ORF">DF222_01415</name>
</gene>
<evidence type="ECO:0000256" key="4">
    <source>
        <dbReference type="ARBA" id="ARBA00023154"/>
    </source>
</evidence>
<dbReference type="NCBIfam" id="TIGR01048">
    <property type="entry name" value="lysA"/>
    <property type="match status" value="1"/>
</dbReference>
<dbReference type="HAMAP" id="MF_02120">
    <property type="entry name" value="LysA"/>
    <property type="match status" value="1"/>
</dbReference>
<keyword evidence="13" id="KW-1185">Reference proteome</keyword>
<dbReference type="Proteomes" id="UP000244989">
    <property type="component" value="Unassembled WGS sequence"/>
</dbReference>
<dbReference type="PROSITE" id="PS00878">
    <property type="entry name" value="ODR_DC_2_1"/>
    <property type="match status" value="1"/>
</dbReference>
<feature type="binding site" evidence="6">
    <location>
        <begin position="298"/>
        <end position="301"/>
    </location>
    <ligand>
        <name>pyridoxal 5'-phosphate</name>
        <dbReference type="ChEBI" id="CHEBI:597326"/>
    </ligand>
</feature>
<feature type="domain" description="Orn/DAP/Arg decarboxylase 2 C-terminal" evidence="10">
    <location>
        <begin position="307"/>
        <end position="401"/>
    </location>
</feature>
<dbReference type="GO" id="GO:0009089">
    <property type="term" value="P:lysine biosynthetic process via diaminopimelate"/>
    <property type="evidence" value="ECO:0007669"/>
    <property type="project" value="UniProtKB-UniRule"/>
</dbReference>
<feature type="binding site" evidence="6">
    <location>
        <position position="346"/>
    </location>
    <ligand>
        <name>substrate</name>
    </ligand>
</feature>
<feature type="binding site" evidence="6">
    <location>
        <position position="403"/>
    </location>
    <ligand>
        <name>pyridoxal 5'-phosphate</name>
        <dbReference type="ChEBI" id="CHEBI:597326"/>
    </ligand>
</feature>
<feature type="domain" description="Orn/DAP/Arg decarboxylase 2 N-terminal" evidence="11">
    <location>
        <begin position="50"/>
        <end position="305"/>
    </location>
</feature>